<evidence type="ECO:0000313" key="3">
    <source>
        <dbReference type="EMBL" id="MCB6183317.1"/>
    </source>
</evidence>
<organism evidence="3 4">
    <name type="scientific">Leeia speluncae</name>
    <dbReference type="NCBI Taxonomy" id="2884804"/>
    <lineage>
        <taxon>Bacteria</taxon>
        <taxon>Pseudomonadati</taxon>
        <taxon>Pseudomonadota</taxon>
        <taxon>Betaproteobacteria</taxon>
        <taxon>Neisseriales</taxon>
        <taxon>Leeiaceae</taxon>
        <taxon>Leeia</taxon>
    </lineage>
</organism>
<evidence type="ECO:0000259" key="2">
    <source>
        <dbReference type="Pfam" id="PF01266"/>
    </source>
</evidence>
<dbReference type="SUPFAM" id="SSF51905">
    <property type="entry name" value="FAD/NAD(P)-binding domain"/>
    <property type="match status" value="1"/>
</dbReference>
<dbReference type="PANTHER" id="PTHR13847">
    <property type="entry name" value="SARCOSINE DEHYDROGENASE-RELATED"/>
    <property type="match status" value="1"/>
</dbReference>
<keyword evidence="1" id="KW-0560">Oxidoreductase</keyword>
<proteinExistence type="predicted"/>
<dbReference type="Pfam" id="PF01266">
    <property type="entry name" value="DAO"/>
    <property type="match status" value="1"/>
</dbReference>
<dbReference type="Gene3D" id="3.30.9.10">
    <property type="entry name" value="D-Amino Acid Oxidase, subunit A, domain 2"/>
    <property type="match status" value="1"/>
</dbReference>
<name>A0ABS8D573_9NEIS</name>
<reference evidence="3" key="1">
    <citation type="submission" date="2021-10" db="EMBL/GenBank/DDBJ databases">
        <title>The complete genome sequence of Leeia sp. TBRC 13508.</title>
        <authorList>
            <person name="Charoenyingcharoen P."/>
            <person name="Yukphan P."/>
        </authorList>
    </citation>
    <scope>NUCLEOTIDE SEQUENCE</scope>
    <source>
        <strain evidence="3">TBRC 13508</strain>
    </source>
</reference>
<sequence>MSLMSFVRQPHVDSYYAATANDHSRYPTLTEDLTVDVCVVGGGLAGVSTALNLAEKGYKVALVEASRIGWGASGRNGGQMIYGFACGMDTFANFMSEDEVKQVWQMGMYSLDIIQRRVKDHQIDCDLKTGYFHAANKPRHLKELEAWQTEAIQRFGHNRFSLVDQTDLSKYVDTAAYLGGMFDPDSGHLHPLNYNLGLARAAKSAGAMIFEETPATDIHMSQQAGQKNVVMTPTGEIRAEWLVLACNAYIGTLSPALDRKIMPVGTYVITTEPMEKARCDALMPARAAVCDSRFVLDYFRTTKDNRMLWGGKVSYSKLPPADLPNAMRADMLKIFPQLADLNIEHAWGGFCDITMSRAPHFGRLSPTTYFAQGFSGHGVNVTGLAGELIANAIAGQAEKFDLFDKVKHRDFPGGSLFRTPALVMAMLYYRLKDYL</sequence>
<keyword evidence="4" id="KW-1185">Reference proteome</keyword>
<dbReference type="InterPro" id="IPR006076">
    <property type="entry name" value="FAD-dep_OxRdtase"/>
</dbReference>
<evidence type="ECO:0000256" key="1">
    <source>
        <dbReference type="ARBA" id="ARBA00023002"/>
    </source>
</evidence>
<dbReference type="PANTHER" id="PTHR13847:SF281">
    <property type="entry name" value="FAD DEPENDENT OXIDOREDUCTASE DOMAIN-CONTAINING PROTEIN"/>
    <property type="match status" value="1"/>
</dbReference>
<dbReference type="RefSeq" id="WP_227179966.1">
    <property type="nucleotide sequence ID" value="NZ_JAJBZT010000003.1"/>
</dbReference>
<dbReference type="EMBL" id="JAJBZT010000003">
    <property type="protein sequence ID" value="MCB6183317.1"/>
    <property type="molecule type" value="Genomic_DNA"/>
</dbReference>
<protein>
    <submittedName>
        <fullName evidence="3">FAD-binding oxidoreductase</fullName>
    </submittedName>
</protein>
<dbReference type="InterPro" id="IPR036188">
    <property type="entry name" value="FAD/NAD-bd_sf"/>
</dbReference>
<comment type="caution">
    <text evidence="3">The sequence shown here is derived from an EMBL/GenBank/DDBJ whole genome shotgun (WGS) entry which is preliminary data.</text>
</comment>
<evidence type="ECO:0000313" key="4">
    <source>
        <dbReference type="Proteomes" id="UP001165395"/>
    </source>
</evidence>
<feature type="domain" description="FAD dependent oxidoreductase" evidence="2">
    <location>
        <begin position="36"/>
        <end position="391"/>
    </location>
</feature>
<dbReference type="Gene3D" id="3.50.50.60">
    <property type="entry name" value="FAD/NAD(P)-binding domain"/>
    <property type="match status" value="1"/>
</dbReference>
<gene>
    <name evidence="3" type="ORF">LIN78_07140</name>
</gene>
<accession>A0ABS8D573</accession>
<dbReference type="Proteomes" id="UP001165395">
    <property type="component" value="Unassembled WGS sequence"/>
</dbReference>